<dbReference type="KEGG" id="ske:Sked_00390"/>
<sequence>MIGRAHRPVVRLVPVDATPGRTFGTMRNLVVPDDFDAPLPADELAAWDQ</sequence>
<dbReference type="AlphaFoldDB" id="D1BI41"/>
<reference evidence="1 2" key="1">
    <citation type="journal article" date="2009" name="Stand. Genomic Sci.">
        <title>Complete genome sequence of Sanguibacter keddieii type strain (ST-74).</title>
        <authorList>
            <person name="Ivanova N."/>
            <person name="Sikorski J."/>
            <person name="Sims D."/>
            <person name="Brettin T."/>
            <person name="Detter J.C."/>
            <person name="Han C."/>
            <person name="Lapidus A."/>
            <person name="Copeland A."/>
            <person name="Glavina Del Rio T."/>
            <person name="Nolan M."/>
            <person name="Chen F."/>
            <person name="Lucas S."/>
            <person name="Tice H."/>
            <person name="Cheng J.F."/>
            <person name="Bruce D."/>
            <person name="Goodwin L."/>
            <person name="Pitluck S."/>
            <person name="Pati A."/>
            <person name="Mavromatis K."/>
            <person name="Chen A."/>
            <person name="Palaniappan K."/>
            <person name="D'haeseleer P."/>
            <person name="Chain P."/>
            <person name="Bristow J."/>
            <person name="Eisen J.A."/>
            <person name="Markowitz V."/>
            <person name="Hugenholtz P."/>
            <person name="Goker M."/>
            <person name="Pukall R."/>
            <person name="Klenk H.P."/>
            <person name="Kyrpides N.C."/>
        </authorList>
    </citation>
    <scope>NUCLEOTIDE SEQUENCE [LARGE SCALE GENOMIC DNA]</scope>
    <source>
        <strain evidence="2">ATCC 51767 / DSM 10542 / NCFB 3025 / ST-74</strain>
    </source>
</reference>
<organism evidence="1 2">
    <name type="scientific">Sanguibacter keddieii (strain ATCC 51767 / DSM 10542 / NCFB 3025 / ST-74)</name>
    <dbReference type="NCBI Taxonomy" id="446469"/>
    <lineage>
        <taxon>Bacteria</taxon>
        <taxon>Bacillati</taxon>
        <taxon>Actinomycetota</taxon>
        <taxon>Actinomycetes</taxon>
        <taxon>Micrococcales</taxon>
        <taxon>Sanguibacteraceae</taxon>
        <taxon>Sanguibacter</taxon>
    </lineage>
</organism>
<gene>
    <name evidence="1" type="ordered locus">Sked_00390</name>
</gene>
<evidence type="ECO:0000313" key="1">
    <source>
        <dbReference type="EMBL" id="ACZ20015.1"/>
    </source>
</evidence>
<dbReference type="HOGENOM" id="CLU_3140530_0_0_11"/>
<dbReference type="Proteomes" id="UP000000322">
    <property type="component" value="Chromosome"/>
</dbReference>
<name>D1BI41_SANKS</name>
<proteinExistence type="predicted"/>
<evidence type="ECO:0000313" key="2">
    <source>
        <dbReference type="Proteomes" id="UP000000322"/>
    </source>
</evidence>
<accession>D1BI41</accession>
<protein>
    <recommendedName>
        <fullName evidence="3">Prevent-host-death family protein</fullName>
    </recommendedName>
</protein>
<keyword evidence="2" id="KW-1185">Reference proteome</keyword>
<dbReference type="EMBL" id="CP001819">
    <property type="protein sequence ID" value="ACZ20015.1"/>
    <property type="molecule type" value="Genomic_DNA"/>
</dbReference>
<evidence type="ECO:0008006" key="3">
    <source>
        <dbReference type="Google" id="ProtNLM"/>
    </source>
</evidence>
<dbReference type="STRING" id="446469.Sked_00390"/>